<feature type="non-terminal residue" evidence="2">
    <location>
        <position position="1"/>
    </location>
</feature>
<organism evidence="2">
    <name type="scientific">uncultured Solirubrobacteraceae bacterium</name>
    <dbReference type="NCBI Taxonomy" id="1162706"/>
    <lineage>
        <taxon>Bacteria</taxon>
        <taxon>Bacillati</taxon>
        <taxon>Actinomycetota</taxon>
        <taxon>Thermoleophilia</taxon>
        <taxon>Solirubrobacterales</taxon>
        <taxon>Solirubrobacteraceae</taxon>
        <taxon>environmental samples</taxon>
    </lineage>
</organism>
<evidence type="ECO:0000256" key="1">
    <source>
        <dbReference type="SAM" id="MobiDB-lite"/>
    </source>
</evidence>
<dbReference type="EMBL" id="CADCVT010000119">
    <property type="protein sequence ID" value="CAA9488085.1"/>
    <property type="molecule type" value="Genomic_DNA"/>
</dbReference>
<dbReference type="AlphaFoldDB" id="A0A6J4SBA7"/>
<feature type="region of interest" description="Disordered" evidence="1">
    <location>
        <begin position="1"/>
        <end position="64"/>
    </location>
</feature>
<name>A0A6J4SBA7_9ACTN</name>
<reference evidence="2" key="1">
    <citation type="submission" date="2020-02" db="EMBL/GenBank/DDBJ databases">
        <authorList>
            <person name="Meier V. D."/>
        </authorList>
    </citation>
    <scope>NUCLEOTIDE SEQUENCE</scope>
    <source>
        <strain evidence="2">AVDCRST_MAG85</strain>
    </source>
</reference>
<accession>A0A6J4SBA7</accession>
<protein>
    <submittedName>
        <fullName evidence="2">Uncharacterized protein</fullName>
    </submittedName>
</protein>
<evidence type="ECO:0000313" key="2">
    <source>
        <dbReference type="EMBL" id="CAA9488085.1"/>
    </source>
</evidence>
<feature type="non-terminal residue" evidence="2">
    <location>
        <position position="81"/>
    </location>
</feature>
<sequence length="81" mass="9588">ERGQQQRRLGVDRRRHDVRPQRGPGRADPDGLARPADQVPSRRIGPARRRHPGHREARGARRRGLRRWLHLRLDTEETWPL</sequence>
<gene>
    <name evidence="2" type="ORF">AVDCRST_MAG85-1067</name>
</gene>
<proteinExistence type="predicted"/>
<feature type="compositionally biased region" description="Basic and acidic residues" evidence="1">
    <location>
        <begin position="1"/>
        <end position="31"/>
    </location>
</feature>